<dbReference type="InterPro" id="IPR036259">
    <property type="entry name" value="MFS_trans_sf"/>
</dbReference>
<feature type="transmembrane region" description="Helical" evidence="1">
    <location>
        <begin position="289"/>
        <end position="311"/>
    </location>
</feature>
<accession>A0ABR7F6C7</accession>
<organism evidence="3 4">
    <name type="scientific">Eubacterium segne</name>
    <dbReference type="NCBI Taxonomy" id="2763045"/>
    <lineage>
        <taxon>Bacteria</taxon>
        <taxon>Bacillati</taxon>
        <taxon>Bacillota</taxon>
        <taxon>Clostridia</taxon>
        <taxon>Eubacteriales</taxon>
        <taxon>Eubacteriaceae</taxon>
        <taxon>Eubacterium</taxon>
    </lineage>
</organism>
<feature type="transmembrane region" description="Helical" evidence="1">
    <location>
        <begin position="352"/>
        <end position="373"/>
    </location>
</feature>
<dbReference type="EMBL" id="JACOOZ010000010">
    <property type="protein sequence ID" value="MBC5668757.1"/>
    <property type="molecule type" value="Genomic_DNA"/>
</dbReference>
<keyword evidence="1" id="KW-0472">Membrane</keyword>
<dbReference type="CDD" id="cd06170">
    <property type="entry name" value="LuxR_C_like"/>
    <property type="match status" value="1"/>
</dbReference>
<gene>
    <name evidence="3" type="ORF">H8S00_12345</name>
</gene>
<keyword evidence="1" id="KW-1133">Transmembrane helix</keyword>
<evidence type="ECO:0000313" key="4">
    <source>
        <dbReference type="Proteomes" id="UP000597877"/>
    </source>
</evidence>
<dbReference type="InterPro" id="IPR036388">
    <property type="entry name" value="WH-like_DNA-bd_sf"/>
</dbReference>
<dbReference type="SUPFAM" id="SSF103473">
    <property type="entry name" value="MFS general substrate transporter"/>
    <property type="match status" value="1"/>
</dbReference>
<dbReference type="Gene3D" id="1.10.10.10">
    <property type="entry name" value="Winged helix-like DNA-binding domain superfamily/Winged helix DNA-binding domain"/>
    <property type="match status" value="1"/>
</dbReference>
<dbReference type="SUPFAM" id="SSF46894">
    <property type="entry name" value="C-terminal effector domain of the bipartite response regulators"/>
    <property type="match status" value="1"/>
</dbReference>
<feature type="transmembrane region" description="Helical" evidence="1">
    <location>
        <begin position="99"/>
        <end position="121"/>
    </location>
</feature>
<comment type="caution">
    <text evidence="3">The sequence shown here is derived from an EMBL/GenBank/DDBJ whole genome shotgun (WGS) entry which is preliminary data.</text>
</comment>
<dbReference type="RefSeq" id="WP_186840643.1">
    <property type="nucleotide sequence ID" value="NZ_JACOOZ010000010.1"/>
</dbReference>
<feature type="transmembrane region" description="Helical" evidence="1">
    <location>
        <begin position="266"/>
        <end position="283"/>
    </location>
</feature>
<sequence>MREIINNKKRVYAVIILALFNFIFLGTEYLFDNMMKYVTDSKGVVIAQSYILGASVLGFIIFPFIKGCVKSKVPYIGSILAVAGYIGGVLIIVMHFSYVLILIAGCLIFVLLGIIGSLTHYLVAINLFKDGSLAKTIGFSYAIGLYLQFINNNLINNDRAEAVVLSVMMIIWLAVILSYALKKPEDIVSATGQNQDILKRPKVAAITLIFQVLFMACIFSTLDNVVTLFHSTGKVDIGQLPRLLLAVSGILAGILFDMGKRRYMSIIMYCVTLLSTICVLVIMTGGRFMVGLIVFYLSAGFFAVFFTTAFIELSFHMKKMELWAGLGRGVNNLCAAIIGTLSINLFETKSVFVNSIVALVMFVLISLSIFIYYMHNGIRQDIESIETQEEDLKDKFIKFSETFSLTPREKEVMMKLLTSDKSVQDIAGELYISRAALYRHIANLNEKTGTKSRVGLIQFYYEWK</sequence>
<dbReference type="InterPro" id="IPR000792">
    <property type="entry name" value="Tscrpt_reg_LuxR_C"/>
</dbReference>
<feature type="transmembrane region" description="Helical" evidence="1">
    <location>
        <begin position="162"/>
        <end position="181"/>
    </location>
</feature>
<feature type="transmembrane region" description="Helical" evidence="1">
    <location>
        <begin position="12"/>
        <end position="31"/>
    </location>
</feature>
<protein>
    <submittedName>
        <fullName evidence="3">LuxR family transcriptional regulator</fullName>
    </submittedName>
</protein>
<dbReference type="PROSITE" id="PS50043">
    <property type="entry name" value="HTH_LUXR_2"/>
    <property type="match status" value="1"/>
</dbReference>
<dbReference type="Proteomes" id="UP000597877">
    <property type="component" value="Unassembled WGS sequence"/>
</dbReference>
<name>A0ABR7F6C7_9FIRM</name>
<dbReference type="Pfam" id="PF00196">
    <property type="entry name" value="GerE"/>
    <property type="match status" value="1"/>
</dbReference>
<dbReference type="SMART" id="SM00421">
    <property type="entry name" value="HTH_LUXR"/>
    <property type="match status" value="1"/>
</dbReference>
<feature type="transmembrane region" description="Helical" evidence="1">
    <location>
        <begin position="133"/>
        <end position="150"/>
    </location>
</feature>
<proteinExistence type="predicted"/>
<keyword evidence="4" id="KW-1185">Reference proteome</keyword>
<feature type="transmembrane region" description="Helical" evidence="1">
    <location>
        <begin position="202"/>
        <end position="222"/>
    </location>
</feature>
<evidence type="ECO:0000256" key="1">
    <source>
        <dbReference type="SAM" id="Phobius"/>
    </source>
</evidence>
<keyword evidence="1" id="KW-0812">Transmembrane</keyword>
<dbReference type="InterPro" id="IPR016032">
    <property type="entry name" value="Sig_transdc_resp-reg_C-effctor"/>
</dbReference>
<evidence type="ECO:0000313" key="3">
    <source>
        <dbReference type="EMBL" id="MBC5668757.1"/>
    </source>
</evidence>
<evidence type="ECO:0000259" key="2">
    <source>
        <dbReference type="PROSITE" id="PS50043"/>
    </source>
</evidence>
<feature type="transmembrane region" description="Helical" evidence="1">
    <location>
        <begin position="43"/>
        <end position="62"/>
    </location>
</feature>
<feature type="domain" description="HTH luxR-type" evidence="2">
    <location>
        <begin position="398"/>
        <end position="464"/>
    </location>
</feature>
<reference evidence="3 4" key="1">
    <citation type="submission" date="2020-08" db="EMBL/GenBank/DDBJ databases">
        <title>Genome public.</title>
        <authorList>
            <person name="Liu C."/>
            <person name="Sun Q."/>
        </authorList>
    </citation>
    <scope>NUCLEOTIDE SEQUENCE [LARGE SCALE GENOMIC DNA]</scope>
    <source>
        <strain evidence="3 4">BX4</strain>
    </source>
</reference>
<dbReference type="Gene3D" id="1.20.1250.20">
    <property type="entry name" value="MFS general substrate transporter like domains"/>
    <property type="match status" value="1"/>
</dbReference>
<feature type="transmembrane region" description="Helical" evidence="1">
    <location>
        <begin position="74"/>
        <end position="93"/>
    </location>
</feature>
<feature type="transmembrane region" description="Helical" evidence="1">
    <location>
        <begin position="323"/>
        <end position="346"/>
    </location>
</feature>
<feature type="transmembrane region" description="Helical" evidence="1">
    <location>
        <begin position="242"/>
        <end position="259"/>
    </location>
</feature>